<evidence type="ECO:0000313" key="3">
    <source>
        <dbReference type="EMBL" id="OEU20149.1"/>
    </source>
</evidence>
<feature type="chain" id="PRO_5009193380" description="ShKT domain-containing protein" evidence="1">
    <location>
        <begin position="25"/>
        <end position="247"/>
    </location>
</feature>
<evidence type="ECO:0000256" key="1">
    <source>
        <dbReference type="SAM" id="SignalP"/>
    </source>
</evidence>
<dbReference type="EMBL" id="KV784355">
    <property type="protein sequence ID" value="OEU20149.1"/>
    <property type="molecule type" value="Genomic_DNA"/>
</dbReference>
<reference evidence="3 4" key="1">
    <citation type="submission" date="2016-09" db="EMBL/GenBank/DDBJ databases">
        <title>Extensive genetic diversity and differential bi-allelic expression allows diatom success in the polar Southern Ocean.</title>
        <authorList>
            <consortium name="DOE Joint Genome Institute"/>
            <person name="Mock T."/>
            <person name="Otillar R.P."/>
            <person name="Strauss J."/>
            <person name="Dupont C."/>
            <person name="Frickenhaus S."/>
            <person name="Maumus F."/>
            <person name="Mcmullan M."/>
            <person name="Sanges R."/>
            <person name="Schmutz J."/>
            <person name="Toseland A."/>
            <person name="Valas R."/>
            <person name="Veluchamy A."/>
            <person name="Ward B.J."/>
            <person name="Allen A."/>
            <person name="Barry K."/>
            <person name="Falciatore A."/>
            <person name="Ferrante M."/>
            <person name="Fortunato A.E."/>
            <person name="Gloeckner G."/>
            <person name="Gruber A."/>
            <person name="Hipkin R."/>
            <person name="Janech M."/>
            <person name="Kroth P."/>
            <person name="Leese F."/>
            <person name="Lindquist E."/>
            <person name="Lyon B.R."/>
            <person name="Martin J."/>
            <person name="Mayer C."/>
            <person name="Parker M."/>
            <person name="Quesneville H."/>
            <person name="Raymond J."/>
            <person name="Uhlig C."/>
            <person name="Valentin K.U."/>
            <person name="Worden A.Z."/>
            <person name="Armbrust E.V."/>
            <person name="Bowler C."/>
            <person name="Green B."/>
            <person name="Moulton V."/>
            <person name="Van Oosterhout C."/>
            <person name="Grigoriev I."/>
        </authorList>
    </citation>
    <scope>NUCLEOTIDE SEQUENCE [LARGE SCALE GENOMIC DNA]</scope>
    <source>
        <strain evidence="3 4">CCMP1102</strain>
    </source>
</reference>
<dbReference type="SMART" id="SM00254">
    <property type="entry name" value="ShKT"/>
    <property type="match status" value="1"/>
</dbReference>
<protein>
    <recommendedName>
        <fullName evidence="2">ShKT domain-containing protein</fullName>
    </recommendedName>
</protein>
<dbReference type="KEGG" id="fcy:FRACYDRAFT_236219"/>
<evidence type="ECO:0000259" key="2">
    <source>
        <dbReference type="SMART" id="SM00254"/>
    </source>
</evidence>
<feature type="domain" description="ShKT" evidence="2">
    <location>
        <begin position="42"/>
        <end position="83"/>
    </location>
</feature>
<name>A0A1E7FPQ0_9STRA</name>
<evidence type="ECO:0000313" key="4">
    <source>
        <dbReference type="Proteomes" id="UP000095751"/>
    </source>
</evidence>
<dbReference type="AlphaFoldDB" id="A0A1E7FPQ0"/>
<feature type="signal peptide" evidence="1">
    <location>
        <begin position="1"/>
        <end position="24"/>
    </location>
</feature>
<dbReference type="InterPro" id="IPR003582">
    <property type="entry name" value="ShKT_dom"/>
</dbReference>
<keyword evidence="4" id="KW-1185">Reference proteome</keyword>
<dbReference type="InParanoid" id="A0A1E7FPQ0"/>
<organism evidence="3 4">
    <name type="scientific">Fragilariopsis cylindrus CCMP1102</name>
    <dbReference type="NCBI Taxonomy" id="635003"/>
    <lineage>
        <taxon>Eukaryota</taxon>
        <taxon>Sar</taxon>
        <taxon>Stramenopiles</taxon>
        <taxon>Ochrophyta</taxon>
        <taxon>Bacillariophyta</taxon>
        <taxon>Bacillariophyceae</taxon>
        <taxon>Bacillariophycidae</taxon>
        <taxon>Bacillariales</taxon>
        <taxon>Bacillariaceae</taxon>
        <taxon>Fragilariopsis</taxon>
    </lineage>
</organism>
<keyword evidence="1" id="KW-0732">Signal</keyword>
<accession>A0A1E7FPQ0</accession>
<dbReference type="OrthoDB" id="44446at2759"/>
<sequence length="247" mass="26934">MTKTTTTLVLVVVSLLLVLTLVGATSSSTIHGNKHTLLVREECKDRAHVNCPLIAKDGDCGGHTREGENYGSTICPVSCGQCNDIQNDEISTDQICYPFGKQVIQVSFANSEPDDEDWVGIYESGADPYDLGSPVSWYWLCGDKRRKCRIGVGSITFPWLPPGSYKAIMARNRDAKGPYSTYGPYSSYAESGSFEVVRGDMCTSRRRTAVVAATTGEEDIVTKALTQTSISNSIRGDANNNLRGRRD</sequence>
<gene>
    <name evidence="3" type="ORF">FRACYDRAFT_236219</name>
</gene>
<dbReference type="Proteomes" id="UP000095751">
    <property type="component" value="Unassembled WGS sequence"/>
</dbReference>
<proteinExistence type="predicted"/>